<accession>A0A0D6EXQ1</accession>
<dbReference type="GO" id="GO:0005886">
    <property type="term" value="C:plasma membrane"/>
    <property type="evidence" value="ECO:0007669"/>
    <property type="project" value="UniProtKB-SubCell"/>
</dbReference>
<feature type="transmembrane region" description="Helical" evidence="5">
    <location>
        <begin position="210"/>
        <end position="234"/>
    </location>
</feature>
<reference evidence="7" key="1">
    <citation type="submission" date="2014-12" db="EMBL/GenBank/DDBJ databases">
        <authorList>
            <person name="Salcher M.M."/>
        </authorList>
    </citation>
    <scope>NUCLEOTIDE SEQUENCE [LARGE SCALE GENOMIC DNA]</scope>
    <source>
        <strain evidence="7">MMS-10A-171</strain>
    </source>
</reference>
<feature type="transmembrane region" description="Helical" evidence="5">
    <location>
        <begin position="246"/>
        <end position="264"/>
    </location>
</feature>
<evidence type="ECO:0000313" key="6">
    <source>
        <dbReference type="EMBL" id="CEZ20033.1"/>
    </source>
</evidence>
<comment type="subcellular location">
    <subcellularLocation>
        <location evidence="5">Cell membrane</location>
        <topology evidence="5">Multi-pass membrane protein</topology>
    </subcellularLocation>
    <subcellularLocation>
        <location evidence="1">Membrane</location>
        <topology evidence="1">Multi-pass membrane protein</topology>
    </subcellularLocation>
</comment>
<keyword evidence="4 5" id="KW-0472">Membrane</keyword>
<feature type="transmembrane region" description="Helical" evidence="5">
    <location>
        <begin position="6"/>
        <end position="39"/>
    </location>
</feature>
<comment type="similarity">
    <text evidence="5">Belongs to the 4-toluene sulfonate uptake permease (TSUP) (TC 2.A.102) family.</text>
</comment>
<dbReference type="Pfam" id="PF01925">
    <property type="entry name" value="TauE"/>
    <property type="match status" value="1"/>
</dbReference>
<keyword evidence="2 5" id="KW-0812">Transmembrane</keyword>
<dbReference type="PANTHER" id="PTHR43483">
    <property type="entry name" value="MEMBRANE TRANSPORTER PROTEIN HI_0806-RELATED"/>
    <property type="match status" value="1"/>
</dbReference>
<evidence type="ECO:0000256" key="5">
    <source>
        <dbReference type="RuleBase" id="RU363041"/>
    </source>
</evidence>
<feature type="transmembrane region" description="Helical" evidence="5">
    <location>
        <begin position="83"/>
        <end position="101"/>
    </location>
</feature>
<feature type="transmembrane region" description="Helical" evidence="5">
    <location>
        <begin position="145"/>
        <end position="170"/>
    </location>
</feature>
<evidence type="ECO:0000256" key="2">
    <source>
        <dbReference type="ARBA" id="ARBA00022692"/>
    </source>
</evidence>
<evidence type="ECO:0000313" key="7">
    <source>
        <dbReference type="Proteomes" id="UP000064007"/>
    </source>
</evidence>
<evidence type="ECO:0000256" key="3">
    <source>
        <dbReference type="ARBA" id="ARBA00022989"/>
    </source>
</evidence>
<sequence>MLTEAIILILAGSVIGTLSGLLGIGGGLIIVPILTFVLVHFHQITFDQSILMAIGTSLASIVFAGGVSSFYHTKRNNMDWSIATQYIPGVLLGSTMMAFVIPHLNIAFIKHAFIVYTFLAAYEILKAPTIKSVVQLPAVFFANIYGFAIASISTVIGIGGGTMFVPYFIYHKVKPRLAVGLSSSLGIFIGLGASFGFIKNGLHVSQLPQFSIGYIYLPGLILITSSSLIFARLATKWIHQISVLSLKKIFACLLFLIGLSMLFAG</sequence>
<feature type="transmembrane region" description="Helical" evidence="5">
    <location>
        <begin position="177"/>
        <end position="198"/>
    </location>
</feature>
<keyword evidence="5" id="KW-1003">Cell membrane</keyword>
<dbReference type="HOGENOM" id="CLU_045498_6_0_4"/>
<dbReference type="KEGG" id="mbat:BN1208_1152"/>
<organism evidence="6 7">
    <name type="scientific">Candidatus Methylopumilus planktonicus</name>
    <dbReference type="NCBI Taxonomy" id="1581557"/>
    <lineage>
        <taxon>Bacteria</taxon>
        <taxon>Pseudomonadati</taxon>
        <taxon>Pseudomonadota</taxon>
        <taxon>Betaproteobacteria</taxon>
        <taxon>Nitrosomonadales</taxon>
        <taxon>Methylophilaceae</taxon>
        <taxon>Candidatus Methylopumilus</taxon>
    </lineage>
</organism>
<proteinExistence type="inferred from homology"/>
<keyword evidence="3 5" id="KW-1133">Transmembrane helix</keyword>
<evidence type="ECO:0000256" key="4">
    <source>
        <dbReference type="ARBA" id="ARBA00023136"/>
    </source>
</evidence>
<dbReference type="AlphaFoldDB" id="A0A0D6EXQ1"/>
<keyword evidence="7" id="KW-1185">Reference proteome</keyword>
<protein>
    <recommendedName>
        <fullName evidence="5">Probable membrane transporter protein</fullName>
    </recommendedName>
</protein>
<dbReference type="EMBL" id="LN827929">
    <property type="protein sequence ID" value="CEZ20033.1"/>
    <property type="molecule type" value="Genomic_DNA"/>
</dbReference>
<evidence type="ECO:0000256" key="1">
    <source>
        <dbReference type="ARBA" id="ARBA00004141"/>
    </source>
</evidence>
<dbReference type="STRING" id="1581557.BN1208_1152"/>
<dbReference type="InterPro" id="IPR002781">
    <property type="entry name" value="TM_pro_TauE-like"/>
</dbReference>
<dbReference type="PANTHER" id="PTHR43483:SF3">
    <property type="entry name" value="MEMBRANE TRANSPORTER PROTEIN HI_0806-RELATED"/>
    <property type="match status" value="1"/>
</dbReference>
<gene>
    <name evidence="6" type="ORF">BN1208_1152</name>
</gene>
<dbReference type="OrthoDB" id="457670at2"/>
<dbReference type="Proteomes" id="UP000064007">
    <property type="component" value="Chromosome 1"/>
</dbReference>
<feature type="transmembrane region" description="Helical" evidence="5">
    <location>
        <begin position="51"/>
        <end position="71"/>
    </location>
</feature>
<dbReference type="RefSeq" id="WP_046488732.1">
    <property type="nucleotide sequence ID" value="NZ_LN827929.1"/>
</dbReference>
<name>A0A0D6EXQ1_9PROT</name>